<evidence type="ECO:0008006" key="2">
    <source>
        <dbReference type="Google" id="ProtNLM"/>
    </source>
</evidence>
<reference evidence="1" key="1">
    <citation type="submission" date="2018-05" db="EMBL/GenBank/DDBJ databases">
        <authorList>
            <person name="Lanie J.A."/>
            <person name="Ng W.-L."/>
            <person name="Kazmierczak K.M."/>
            <person name="Andrzejewski T.M."/>
            <person name="Davidsen T.M."/>
            <person name="Wayne K.J."/>
            <person name="Tettelin H."/>
            <person name="Glass J.I."/>
            <person name="Rusch D."/>
            <person name="Podicherti R."/>
            <person name="Tsui H.-C.T."/>
            <person name="Winkler M.E."/>
        </authorList>
    </citation>
    <scope>NUCLEOTIDE SEQUENCE</scope>
</reference>
<protein>
    <recommendedName>
        <fullName evidence="2">Glycosyltransferase 2-like domain-containing protein</fullName>
    </recommendedName>
</protein>
<dbReference type="EMBL" id="UINC01120136">
    <property type="protein sequence ID" value="SVC94436.1"/>
    <property type="molecule type" value="Genomic_DNA"/>
</dbReference>
<evidence type="ECO:0000313" key="1">
    <source>
        <dbReference type="EMBL" id="SVC94436.1"/>
    </source>
</evidence>
<accession>A0A382R9U9</accession>
<dbReference type="AlphaFoldDB" id="A0A382R9U9"/>
<proteinExistence type="predicted"/>
<sequence>MLTQSKKRIFDQEKSEYTFRSLNSIINSLNFAKELFDNVNLELIIVDHNSEKSVVDKIKLIISNQFFKSRFISLNVDDFKKDINSKNEKNEKVTLNQMSNMSNIHQSLILAKESDDLIYFVEDDYIHSIHAIKEMIFTYEKLSSMLKSELILCPSDYPYLYSEIENAKIFLGNKNHWRTIKETLCTFLMSKQMVMKYWEELTYMCKFEHYPFEKPLHNIYEKEYCLSPIPSIAIHCTNINSIFGLSPNVDWKKTWEESELK</sequence>
<organism evidence="1">
    <name type="scientific">marine metagenome</name>
    <dbReference type="NCBI Taxonomy" id="408172"/>
    <lineage>
        <taxon>unclassified sequences</taxon>
        <taxon>metagenomes</taxon>
        <taxon>ecological metagenomes</taxon>
    </lineage>
</organism>
<gene>
    <name evidence="1" type="ORF">METZ01_LOCUS347290</name>
</gene>
<name>A0A382R9U9_9ZZZZ</name>